<dbReference type="CDD" id="cd22160">
    <property type="entry name" value="F-box_AtFBL13-like"/>
    <property type="match status" value="1"/>
</dbReference>
<dbReference type="eggNOG" id="KOG0017">
    <property type="taxonomic scope" value="Eukaryota"/>
</dbReference>
<dbReference type="EnsemblPlants" id="AET01504">
    <property type="protein sequence ID" value="AET01504"/>
    <property type="gene ID" value="MTR_8g014260"/>
</dbReference>
<dbReference type="HOGENOM" id="CLU_010721_1_2_1"/>
<dbReference type="InterPro" id="IPR006566">
    <property type="entry name" value="FBD"/>
</dbReference>
<accession>G7LGM4</accession>
<gene>
    <name evidence="3" type="ordered locus">MTR_8g014260</name>
</gene>
<dbReference type="SMART" id="SM00579">
    <property type="entry name" value="FBD"/>
    <property type="match status" value="1"/>
</dbReference>
<dbReference type="InterPro" id="IPR055357">
    <property type="entry name" value="LRR_At1g61320_AtMIF1"/>
</dbReference>
<keyword evidence="5" id="KW-1185">Reference proteome</keyword>
<dbReference type="PaxDb" id="3880-AET01504"/>
<dbReference type="InterPro" id="IPR053781">
    <property type="entry name" value="F-box_AtFBL13-like"/>
</dbReference>
<dbReference type="Gene3D" id="3.80.10.10">
    <property type="entry name" value="Ribonuclease Inhibitor"/>
    <property type="match status" value="1"/>
</dbReference>
<dbReference type="Proteomes" id="UP000002051">
    <property type="component" value="Chromosome 8"/>
</dbReference>
<protein>
    <submittedName>
        <fullName evidence="3">F-box/RNI/FBD-like domain protein</fullName>
    </submittedName>
</protein>
<evidence type="ECO:0000313" key="3">
    <source>
        <dbReference type="EMBL" id="AET01504.2"/>
    </source>
</evidence>
<dbReference type="EMBL" id="CM001224">
    <property type="protein sequence ID" value="AET01504.2"/>
    <property type="molecule type" value="Genomic_DNA"/>
</dbReference>
<dbReference type="InterPro" id="IPR036047">
    <property type="entry name" value="F-box-like_dom_sf"/>
</dbReference>
<dbReference type="STRING" id="3880.G7LGM4"/>
<dbReference type="InterPro" id="IPR050232">
    <property type="entry name" value="FBL13/AtMIF1-like"/>
</dbReference>
<evidence type="ECO:0000259" key="1">
    <source>
        <dbReference type="SMART" id="SM00256"/>
    </source>
</evidence>
<sequence>MAESNSKQRKALEEEDRISNLPDDVLNHILSCLLTKTAVTTGCLSHRWRHLWQHLRVLDFYDDSLYSDNPIELKKFVFLVTGVLTLLPNPRGIRKMRLHCAHSVINDDNFHDHSLDTWVCPVIGPYLEELDLDLYIDDENAPDFKLPLSLFTCPNLVSLRHVICGGIHLDVQSTTPISLPSLKMLLIDVLGNVEVAFVNALLYGCPNIEALDLHFLSDSLENVCLPASLKRLKIQIDNDFGSSLEINAPDLEYLNIYQHKFIDVLSMNSFHNVVEASLDLFPFSYNFVDPLLKLLNTLSRTKHLVLSGSTTKWLLGEPRDLFFQEFRYLLHLELILPWFNSNYLLSLLQKCPVLQVLKIQNKEQSPPILGWAPQPNAPKCLVSHLTFIQFKGFLGLPDEVSFVEHVLQEGLVLKTIMIISDISLDQSKKYDILKRLSNVPRASRMCQLTFDCI</sequence>
<dbReference type="Gene3D" id="1.20.1280.50">
    <property type="match status" value="1"/>
</dbReference>
<reference evidence="4" key="3">
    <citation type="submission" date="2015-04" db="UniProtKB">
        <authorList>
            <consortium name="EnsemblPlants"/>
        </authorList>
    </citation>
    <scope>IDENTIFICATION</scope>
    <source>
        <strain evidence="4">cv. Jemalong A17</strain>
    </source>
</reference>
<evidence type="ECO:0000313" key="5">
    <source>
        <dbReference type="Proteomes" id="UP000002051"/>
    </source>
</evidence>
<reference evidence="3 5" key="1">
    <citation type="journal article" date="2011" name="Nature">
        <title>The Medicago genome provides insight into the evolution of rhizobial symbioses.</title>
        <authorList>
            <person name="Young N.D."/>
            <person name="Debelle F."/>
            <person name="Oldroyd G.E."/>
            <person name="Geurts R."/>
            <person name="Cannon S.B."/>
            <person name="Udvardi M.K."/>
            <person name="Benedito V.A."/>
            <person name="Mayer K.F."/>
            <person name="Gouzy J."/>
            <person name="Schoof H."/>
            <person name="Van de Peer Y."/>
            <person name="Proost S."/>
            <person name="Cook D.R."/>
            <person name="Meyers B.C."/>
            <person name="Spannagl M."/>
            <person name="Cheung F."/>
            <person name="De Mita S."/>
            <person name="Krishnakumar V."/>
            <person name="Gundlach H."/>
            <person name="Zhou S."/>
            <person name="Mudge J."/>
            <person name="Bharti A.K."/>
            <person name="Murray J.D."/>
            <person name="Naoumkina M.A."/>
            <person name="Rosen B."/>
            <person name="Silverstein K.A."/>
            <person name="Tang H."/>
            <person name="Rombauts S."/>
            <person name="Zhao P.X."/>
            <person name="Zhou P."/>
            <person name="Barbe V."/>
            <person name="Bardou P."/>
            <person name="Bechner M."/>
            <person name="Bellec A."/>
            <person name="Berger A."/>
            <person name="Berges H."/>
            <person name="Bidwell S."/>
            <person name="Bisseling T."/>
            <person name="Choisne N."/>
            <person name="Couloux A."/>
            <person name="Denny R."/>
            <person name="Deshpande S."/>
            <person name="Dai X."/>
            <person name="Doyle J.J."/>
            <person name="Dudez A.M."/>
            <person name="Farmer A.D."/>
            <person name="Fouteau S."/>
            <person name="Franken C."/>
            <person name="Gibelin C."/>
            <person name="Gish J."/>
            <person name="Goldstein S."/>
            <person name="Gonzalez A.J."/>
            <person name="Green P.J."/>
            <person name="Hallab A."/>
            <person name="Hartog M."/>
            <person name="Hua A."/>
            <person name="Humphray S.J."/>
            <person name="Jeong D.H."/>
            <person name="Jing Y."/>
            <person name="Jocker A."/>
            <person name="Kenton S.M."/>
            <person name="Kim D.J."/>
            <person name="Klee K."/>
            <person name="Lai H."/>
            <person name="Lang C."/>
            <person name="Lin S."/>
            <person name="Macmil S.L."/>
            <person name="Magdelenat G."/>
            <person name="Matthews L."/>
            <person name="McCorrison J."/>
            <person name="Monaghan E.L."/>
            <person name="Mun J.H."/>
            <person name="Najar F.Z."/>
            <person name="Nicholson C."/>
            <person name="Noirot C."/>
            <person name="O'Bleness M."/>
            <person name="Paule C.R."/>
            <person name="Poulain J."/>
            <person name="Prion F."/>
            <person name="Qin B."/>
            <person name="Qu C."/>
            <person name="Retzel E.F."/>
            <person name="Riddle C."/>
            <person name="Sallet E."/>
            <person name="Samain S."/>
            <person name="Samson N."/>
            <person name="Sanders I."/>
            <person name="Saurat O."/>
            <person name="Scarpelli C."/>
            <person name="Schiex T."/>
            <person name="Segurens B."/>
            <person name="Severin A.J."/>
            <person name="Sherrier D.J."/>
            <person name="Shi R."/>
            <person name="Sims S."/>
            <person name="Singer S.R."/>
            <person name="Sinharoy S."/>
            <person name="Sterck L."/>
            <person name="Viollet A."/>
            <person name="Wang B.B."/>
            <person name="Wang K."/>
            <person name="Wang M."/>
            <person name="Wang X."/>
            <person name="Warfsmann J."/>
            <person name="Weissenbach J."/>
            <person name="White D.D."/>
            <person name="White J.D."/>
            <person name="Wiley G.B."/>
            <person name="Wincker P."/>
            <person name="Xing Y."/>
            <person name="Yang L."/>
            <person name="Yao Z."/>
            <person name="Ying F."/>
            <person name="Zhai J."/>
            <person name="Zhou L."/>
            <person name="Zuber A."/>
            <person name="Denarie J."/>
            <person name="Dixon R.A."/>
            <person name="May G.D."/>
            <person name="Schwartz D.C."/>
            <person name="Rogers J."/>
            <person name="Quetier F."/>
            <person name="Town C.D."/>
            <person name="Roe B.A."/>
        </authorList>
    </citation>
    <scope>NUCLEOTIDE SEQUENCE [LARGE SCALE GENOMIC DNA]</scope>
    <source>
        <strain evidence="3">A17</strain>
        <strain evidence="4 5">cv. Jemalong A17</strain>
    </source>
</reference>
<organism evidence="3 5">
    <name type="scientific">Medicago truncatula</name>
    <name type="common">Barrel medic</name>
    <name type="synonym">Medicago tribuloides</name>
    <dbReference type="NCBI Taxonomy" id="3880"/>
    <lineage>
        <taxon>Eukaryota</taxon>
        <taxon>Viridiplantae</taxon>
        <taxon>Streptophyta</taxon>
        <taxon>Embryophyta</taxon>
        <taxon>Tracheophyta</taxon>
        <taxon>Spermatophyta</taxon>
        <taxon>Magnoliopsida</taxon>
        <taxon>eudicotyledons</taxon>
        <taxon>Gunneridae</taxon>
        <taxon>Pentapetalae</taxon>
        <taxon>rosids</taxon>
        <taxon>fabids</taxon>
        <taxon>Fabales</taxon>
        <taxon>Fabaceae</taxon>
        <taxon>Papilionoideae</taxon>
        <taxon>50 kb inversion clade</taxon>
        <taxon>NPAAA clade</taxon>
        <taxon>Hologalegina</taxon>
        <taxon>IRL clade</taxon>
        <taxon>Trifolieae</taxon>
        <taxon>Medicago</taxon>
    </lineage>
</organism>
<accession>A0A0C3XWW5</accession>
<dbReference type="InterPro" id="IPR032675">
    <property type="entry name" value="LRR_dom_sf"/>
</dbReference>
<evidence type="ECO:0000313" key="4">
    <source>
        <dbReference type="EnsemblPlants" id="AET01504"/>
    </source>
</evidence>
<evidence type="ECO:0000259" key="2">
    <source>
        <dbReference type="SMART" id="SM00579"/>
    </source>
</evidence>
<dbReference type="PANTHER" id="PTHR31900">
    <property type="entry name" value="F-BOX/RNI SUPERFAMILY PROTEIN-RELATED"/>
    <property type="match status" value="1"/>
</dbReference>
<feature type="domain" description="F-box" evidence="1">
    <location>
        <begin position="21"/>
        <end position="61"/>
    </location>
</feature>
<dbReference type="SUPFAM" id="SSF52047">
    <property type="entry name" value="RNI-like"/>
    <property type="match status" value="1"/>
</dbReference>
<proteinExistence type="predicted"/>
<dbReference type="InterPro" id="IPR001810">
    <property type="entry name" value="F-box_dom"/>
</dbReference>
<dbReference type="SMART" id="SM00256">
    <property type="entry name" value="FBOX"/>
    <property type="match status" value="1"/>
</dbReference>
<dbReference type="SUPFAM" id="SSF81383">
    <property type="entry name" value="F-box domain"/>
    <property type="match status" value="1"/>
</dbReference>
<dbReference type="Pfam" id="PF00646">
    <property type="entry name" value="F-box"/>
    <property type="match status" value="1"/>
</dbReference>
<reference evidence="3 5" key="2">
    <citation type="journal article" date="2014" name="BMC Genomics">
        <title>An improved genome release (version Mt4.0) for the model legume Medicago truncatula.</title>
        <authorList>
            <person name="Tang H."/>
            <person name="Krishnakumar V."/>
            <person name="Bidwell S."/>
            <person name="Rosen B."/>
            <person name="Chan A."/>
            <person name="Zhou S."/>
            <person name="Gentzbittel L."/>
            <person name="Childs K.L."/>
            <person name="Yandell M."/>
            <person name="Gundlach H."/>
            <person name="Mayer K.F."/>
            <person name="Schwartz D.C."/>
            <person name="Town C.D."/>
        </authorList>
    </citation>
    <scope>GENOME REANNOTATION</scope>
    <source>
        <strain evidence="4 5">cv. Jemalong A17</strain>
    </source>
</reference>
<dbReference type="Pfam" id="PF23622">
    <property type="entry name" value="LRR_At1g61320_AtMIF1"/>
    <property type="match status" value="1"/>
</dbReference>
<feature type="domain" description="FBD" evidence="2">
    <location>
        <begin position="379"/>
        <end position="451"/>
    </location>
</feature>
<dbReference type="AlphaFoldDB" id="G7LGM4"/>
<dbReference type="PANTHER" id="PTHR31900:SF34">
    <property type="entry name" value="EMB|CAB62440.1-RELATED"/>
    <property type="match status" value="1"/>
</dbReference>
<name>G7LGM4_MEDTR</name>